<name>A0A4Q9Q1X9_9APHY</name>
<dbReference type="EMBL" id="ML145101">
    <property type="protein sequence ID" value="TBU61010.1"/>
    <property type="molecule type" value="Genomic_DNA"/>
</dbReference>
<feature type="domain" description="BTB" evidence="2">
    <location>
        <begin position="20"/>
        <end position="82"/>
    </location>
</feature>
<dbReference type="Pfam" id="PF00651">
    <property type="entry name" value="BTB"/>
    <property type="match status" value="2"/>
</dbReference>
<evidence type="ECO:0000313" key="4">
    <source>
        <dbReference type="Proteomes" id="UP000292082"/>
    </source>
</evidence>
<dbReference type="STRING" id="114155.A0A4Q9Q1X9"/>
<gene>
    <name evidence="3" type="ORF">BD310DRAFT_975546</name>
</gene>
<feature type="compositionally biased region" description="Low complexity" evidence="1">
    <location>
        <begin position="402"/>
        <end position="439"/>
    </location>
</feature>
<dbReference type="SMART" id="SM00225">
    <property type="entry name" value="BTB"/>
    <property type="match status" value="2"/>
</dbReference>
<dbReference type="PROSITE" id="PS50097">
    <property type="entry name" value="BTB"/>
    <property type="match status" value="1"/>
</dbReference>
<organism evidence="3 4">
    <name type="scientific">Dichomitus squalens</name>
    <dbReference type="NCBI Taxonomy" id="114155"/>
    <lineage>
        <taxon>Eukaryota</taxon>
        <taxon>Fungi</taxon>
        <taxon>Dikarya</taxon>
        <taxon>Basidiomycota</taxon>
        <taxon>Agaricomycotina</taxon>
        <taxon>Agaricomycetes</taxon>
        <taxon>Polyporales</taxon>
        <taxon>Polyporaceae</taxon>
        <taxon>Dichomitus</taxon>
    </lineage>
</organism>
<sequence>MPNPPVTPTFAGTPFDNPAADVVIRSRDGVHFRVRSAILAEASPVFSEMLVSPECERTADGKYMIAIAEESDTLDPLLRLCYPVADPTFASLTDVRLVLAIAIKYKLEEASLILKKTLRAYMKDEPLRVWASACLLRLEDEARGAAHALFGKEIPVKAPPEFEEISSGDYFRLTKFLRAGGNVPESFKFWEPAMEDIPAAKDEKKTRLLLDSSPPIIAFQPRPYADIICRSSDGVDFRSHRIILCLASSVLEQKIAHLCPDPPRPVTGSSSTLPILELDAPGSALGPILEACYPTKRRLHLEVDLHELMTMMDCARKYDIQQALDSLGRGAFWLASRDRPLASYLLAARMGFSDYARSTLSNLSGELQIYGCPPEMEDTPATIYHRLLINRHQSYATTSRLTGTAITGTPTSTAPSNAAASPSRKTNTKSTTKPTVKVPEVPDPRDPWLLNLWRQTAHGLQGCKSTDIWRYEPNLAKLLKESLAKKIWCTKCEMNLGLMSALHDMYKDVRAAKFDHDYSRKALAG</sequence>
<dbReference type="InterPro" id="IPR000210">
    <property type="entry name" value="BTB/POZ_dom"/>
</dbReference>
<reference evidence="3 4" key="1">
    <citation type="submission" date="2019-01" db="EMBL/GenBank/DDBJ databases">
        <title>Draft genome sequences of three monokaryotic isolates of the white-rot basidiomycete fungus Dichomitus squalens.</title>
        <authorList>
            <consortium name="DOE Joint Genome Institute"/>
            <person name="Lopez S.C."/>
            <person name="Andreopoulos B."/>
            <person name="Pangilinan J."/>
            <person name="Lipzen A."/>
            <person name="Riley R."/>
            <person name="Ahrendt S."/>
            <person name="Ng V."/>
            <person name="Barry K."/>
            <person name="Daum C."/>
            <person name="Grigoriev I.V."/>
            <person name="Hilden K.S."/>
            <person name="Makela M.R."/>
            <person name="de Vries R.P."/>
        </authorList>
    </citation>
    <scope>NUCLEOTIDE SEQUENCE [LARGE SCALE GENOMIC DNA]</scope>
    <source>
        <strain evidence="3 4">CBS 464.89</strain>
    </source>
</reference>
<dbReference type="Proteomes" id="UP000292082">
    <property type="component" value="Unassembled WGS sequence"/>
</dbReference>
<proteinExistence type="predicted"/>
<dbReference type="InterPro" id="IPR011333">
    <property type="entry name" value="SKP1/BTB/POZ_sf"/>
</dbReference>
<evidence type="ECO:0000256" key="1">
    <source>
        <dbReference type="SAM" id="MobiDB-lite"/>
    </source>
</evidence>
<dbReference type="CDD" id="cd18186">
    <property type="entry name" value="BTB_POZ_ZBTB_KLHL-like"/>
    <property type="match status" value="1"/>
</dbReference>
<dbReference type="Gene3D" id="3.30.710.10">
    <property type="entry name" value="Potassium Channel Kv1.1, Chain A"/>
    <property type="match status" value="2"/>
</dbReference>
<keyword evidence="4" id="KW-1185">Reference proteome</keyword>
<accession>A0A4Q9Q1X9</accession>
<protein>
    <recommendedName>
        <fullName evidence="2">BTB domain-containing protein</fullName>
    </recommendedName>
</protein>
<dbReference type="AlphaFoldDB" id="A0A4Q9Q1X9"/>
<evidence type="ECO:0000259" key="2">
    <source>
        <dbReference type="PROSITE" id="PS50097"/>
    </source>
</evidence>
<evidence type="ECO:0000313" key="3">
    <source>
        <dbReference type="EMBL" id="TBU61010.1"/>
    </source>
</evidence>
<dbReference type="SUPFAM" id="SSF54695">
    <property type="entry name" value="POZ domain"/>
    <property type="match status" value="1"/>
</dbReference>
<feature type="region of interest" description="Disordered" evidence="1">
    <location>
        <begin position="402"/>
        <end position="441"/>
    </location>
</feature>